<sequence length="234" mass="24094">MSVAKHPQPQRGNDMRSIALGLVALTGAVLLAGCAGNTGGQAGSSAEVPDSSSVAPATTSSATATATTETPAKPTATKATKAPNKAASDVSQLRKLGITLDAGVLIDVADDGLDRYLAVGKNGSVDFTGTERTDATMMSLKAAPVAERNRVLLKSPFWNEEVGDGYCVADTSGAVLRLEECVTGRTAQIWEIIPAGDSGQFELRGAYGILRVNDGKLTTGESGRTGLQTIKYAH</sequence>
<evidence type="ECO:0008006" key="4">
    <source>
        <dbReference type="Google" id="ProtNLM"/>
    </source>
</evidence>
<keyword evidence="3" id="KW-1185">Reference proteome</keyword>
<name>A0ABV2VZS2_9ACTN</name>
<evidence type="ECO:0000313" key="3">
    <source>
        <dbReference type="Proteomes" id="UP001550348"/>
    </source>
</evidence>
<dbReference type="Proteomes" id="UP001550348">
    <property type="component" value="Unassembled WGS sequence"/>
</dbReference>
<evidence type="ECO:0000313" key="2">
    <source>
        <dbReference type="EMBL" id="MEU0157061.1"/>
    </source>
</evidence>
<organism evidence="2 3">
    <name type="scientific">Micromonospora fulviviridis</name>
    <dbReference type="NCBI Taxonomy" id="47860"/>
    <lineage>
        <taxon>Bacteria</taxon>
        <taxon>Bacillati</taxon>
        <taxon>Actinomycetota</taxon>
        <taxon>Actinomycetes</taxon>
        <taxon>Micromonosporales</taxon>
        <taxon>Micromonosporaceae</taxon>
        <taxon>Micromonospora</taxon>
    </lineage>
</organism>
<dbReference type="EMBL" id="JBEXRX010000306">
    <property type="protein sequence ID" value="MEU0157061.1"/>
    <property type="molecule type" value="Genomic_DNA"/>
</dbReference>
<gene>
    <name evidence="2" type="ORF">ABZ071_35465</name>
</gene>
<dbReference type="RefSeq" id="WP_355668527.1">
    <property type="nucleotide sequence ID" value="NZ_JBEXRX010000306.1"/>
</dbReference>
<feature type="compositionally biased region" description="Low complexity" evidence="1">
    <location>
        <begin position="51"/>
        <end position="86"/>
    </location>
</feature>
<accession>A0ABV2VZS2</accession>
<reference evidence="2 3" key="1">
    <citation type="submission" date="2024-06" db="EMBL/GenBank/DDBJ databases">
        <title>The Natural Products Discovery Center: Release of the First 8490 Sequenced Strains for Exploring Actinobacteria Biosynthetic Diversity.</title>
        <authorList>
            <person name="Kalkreuter E."/>
            <person name="Kautsar S.A."/>
            <person name="Yang D."/>
            <person name="Bader C.D."/>
            <person name="Teijaro C.N."/>
            <person name="Fluegel L."/>
            <person name="Davis C.M."/>
            <person name="Simpson J.R."/>
            <person name="Lauterbach L."/>
            <person name="Steele A.D."/>
            <person name="Gui C."/>
            <person name="Meng S."/>
            <person name="Li G."/>
            <person name="Viehrig K."/>
            <person name="Ye F."/>
            <person name="Su P."/>
            <person name="Kiefer A.F."/>
            <person name="Nichols A."/>
            <person name="Cepeda A.J."/>
            <person name="Yan W."/>
            <person name="Fan B."/>
            <person name="Jiang Y."/>
            <person name="Adhikari A."/>
            <person name="Zheng C.-J."/>
            <person name="Schuster L."/>
            <person name="Cowan T.M."/>
            <person name="Smanski M.J."/>
            <person name="Chevrette M.G."/>
            <person name="De Carvalho L.P.S."/>
            <person name="Shen B."/>
        </authorList>
    </citation>
    <scope>NUCLEOTIDE SEQUENCE [LARGE SCALE GENOMIC DNA]</scope>
    <source>
        <strain evidence="2 3">NPDC006286</strain>
    </source>
</reference>
<feature type="region of interest" description="Disordered" evidence="1">
    <location>
        <begin position="39"/>
        <end position="86"/>
    </location>
</feature>
<dbReference type="PROSITE" id="PS51257">
    <property type="entry name" value="PROKAR_LIPOPROTEIN"/>
    <property type="match status" value="1"/>
</dbReference>
<protein>
    <recommendedName>
        <fullName evidence="4">Ricin B lectin domain-containing protein</fullName>
    </recommendedName>
</protein>
<comment type="caution">
    <text evidence="2">The sequence shown here is derived from an EMBL/GenBank/DDBJ whole genome shotgun (WGS) entry which is preliminary data.</text>
</comment>
<evidence type="ECO:0000256" key="1">
    <source>
        <dbReference type="SAM" id="MobiDB-lite"/>
    </source>
</evidence>
<proteinExistence type="predicted"/>